<proteinExistence type="predicted"/>
<gene>
    <name evidence="1" type="ORF">EVAR_9061_1</name>
</gene>
<evidence type="ECO:0000313" key="1">
    <source>
        <dbReference type="EMBL" id="GBP18219.1"/>
    </source>
</evidence>
<organism evidence="1 2">
    <name type="scientific">Eumeta variegata</name>
    <name type="common">Bagworm moth</name>
    <name type="synonym">Eumeta japonica</name>
    <dbReference type="NCBI Taxonomy" id="151549"/>
    <lineage>
        <taxon>Eukaryota</taxon>
        <taxon>Metazoa</taxon>
        <taxon>Ecdysozoa</taxon>
        <taxon>Arthropoda</taxon>
        <taxon>Hexapoda</taxon>
        <taxon>Insecta</taxon>
        <taxon>Pterygota</taxon>
        <taxon>Neoptera</taxon>
        <taxon>Endopterygota</taxon>
        <taxon>Lepidoptera</taxon>
        <taxon>Glossata</taxon>
        <taxon>Ditrysia</taxon>
        <taxon>Tineoidea</taxon>
        <taxon>Psychidae</taxon>
        <taxon>Oiketicinae</taxon>
        <taxon>Eumeta</taxon>
    </lineage>
</organism>
<dbReference type="AlphaFoldDB" id="A0A4C1TW25"/>
<reference evidence="1 2" key="1">
    <citation type="journal article" date="2019" name="Commun. Biol.">
        <title>The bagworm genome reveals a unique fibroin gene that provides high tensile strength.</title>
        <authorList>
            <person name="Kono N."/>
            <person name="Nakamura H."/>
            <person name="Ohtoshi R."/>
            <person name="Tomita M."/>
            <person name="Numata K."/>
            <person name="Arakawa K."/>
        </authorList>
    </citation>
    <scope>NUCLEOTIDE SEQUENCE [LARGE SCALE GENOMIC DNA]</scope>
</reference>
<accession>A0A4C1TW25</accession>
<comment type="caution">
    <text evidence="1">The sequence shown here is derived from an EMBL/GenBank/DDBJ whole genome shotgun (WGS) entry which is preliminary data.</text>
</comment>
<dbReference type="EMBL" id="BGZK01000094">
    <property type="protein sequence ID" value="GBP18219.1"/>
    <property type="molecule type" value="Genomic_DNA"/>
</dbReference>
<evidence type="ECO:0000313" key="2">
    <source>
        <dbReference type="Proteomes" id="UP000299102"/>
    </source>
</evidence>
<keyword evidence="2" id="KW-1185">Reference proteome</keyword>
<protein>
    <submittedName>
        <fullName evidence="1">Uncharacterized protein</fullName>
    </submittedName>
</protein>
<name>A0A4C1TW25_EUMVA</name>
<dbReference type="Proteomes" id="UP000299102">
    <property type="component" value="Unassembled WGS sequence"/>
</dbReference>
<sequence>MRAKGVAEVESFSARARAASADGIAGPARAAAPPMLSGRLMRAAYALGCHTKKLTLAIFRTYLRPRPAEPADGGRARAGQQRANLFLLRLPSSYANKPETLSAL</sequence>